<accession>A0A8S3D1W5</accession>
<reference evidence="2" key="1">
    <citation type="submission" date="2021-02" db="EMBL/GenBank/DDBJ databases">
        <authorList>
            <person name="Nowell W R."/>
        </authorList>
    </citation>
    <scope>NUCLEOTIDE SEQUENCE</scope>
</reference>
<protein>
    <submittedName>
        <fullName evidence="2">Uncharacterized protein</fullName>
    </submittedName>
</protein>
<evidence type="ECO:0000313" key="3">
    <source>
        <dbReference type="Proteomes" id="UP000681720"/>
    </source>
</evidence>
<feature type="non-terminal residue" evidence="2">
    <location>
        <position position="63"/>
    </location>
</feature>
<dbReference type="InterPro" id="IPR015943">
    <property type="entry name" value="WD40/YVTN_repeat-like_dom_sf"/>
</dbReference>
<dbReference type="Proteomes" id="UP000681967">
    <property type="component" value="Unassembled WGS sequence"/>
</dbReference>
<sequence length="63" mass="6870">PNAIQSITWNRNGSLFATTCKDKCIRVIEARSGRIIAREIGHQGPKTSKAVFLGDTNRLLSTG</sequence>
<dbReference type="AlphaFoldDB" id="A0A8S3D1W5"/>
<proteinExistence type="predicted"/>
<dbReference type="SUPFAM" id="SSF50978">
    <property type="entry name" value="WD40 repeat-like"/>
    <property type="match status" value="1"/>
</dbReference>
<dbReference type="Proteomes" id="UP000681720">
    <property type="component" value="Unassembled WGS sequence"/>
</dbReference>
<dbReference type="EMBL" id="CAJOBJ010192740">
    <property type="protein sequence ID" value="CAF4959450.1"/>
    <property type="molecule type" value="Genomic_DNA"/>
</dbReference>
<dbReference type="GO" id="GO:0051015">
    <property type="term" value="F:actin filament binding"/>
    <property type="evidence" value="ECO:0007669"/>
    <property type="project" value="TreeGrafter"/>
</dbReference>
<evidence type="ECO:0000313" key="1">
    <source>
        <dbReference type="EMBL" id="CAF4491279.1"/>
    </source>
</evidence>
<dbReference type="PANTHER" id="PTHR10856:SF44">
    <property type="entry name" value="CORONIN"/>
    <property type="match status" value="1"/>
</dbReference>
<dbReference type="Gene3D" id="2.130.10.10">
    <property type="entry name" value="YVTN repeat-like/Quinoprotein amine dehydrogenase"/>
    <property type="match status" value="1"/>
</dbReference>
<feature type="non-terminal residue" evidence="2">
    <location>
        <position position="1"/>
    </location>
</feature>
<gene>
    <name evidence="1" type="ORF">BYL167_LOCUS35581</name>
    <name evidence="2" type="ORF">GIL414_LOCUS54767</name>
</gene>
<dbReference type="EMBL" id="CAJOBH010075372">
    <property type="protein sequence ID" value="CAF4491279.1"/>
    <property type="molecule type" value="Genomic_DNA"/>
</dbReference>
<comment type="caution">
    <text evidence="2">The sequence shown here is derived from an EMBL/GenBank/DDBJ whole genome shotgun (WGS) entry which is preliminary data.</text>
</comment>
<evidence type="ECO:0000313" key="2">
    <source>
        <dbReference type="EMBL" id="CAF4959450.1"/>
    </source>
</evidence>
<name>A0A8S3D1W5_9BILA</name>
<organism evidence="2 3">
    <name type="scientific">Rotaria magnacalcarata</name>
    <dbReference type="NCBI Taxonomy" id="392030"/>
    <lineage>
        <taxon>Eukaryota</taxon>
        <taxon>Metazoa</taxon>
        <taxon>Spiralia</taxon>
        <taxon>Gnathifera</taxon>
        <taxon>Rotifera</taxon>
        <taxon>Eurotatoria</taxon>
        <taxon>Bdelloidea</taxon>
        <taxon>Philodinida</taxon>
        <taxon>Philodinidae</taxon>
        <taxon>Rotaria</taxon>
    </lineage>
</organism>
<dbReference type="InterPro" id="IPR015505">
    <property type="entry name" value="Coronin"/>
</dbReference>
<dbReference type="InterPro" id="IPR036322">
    <property type="entry name" value="WD40_repeat_dom_sf"/>
</dbReference>
<dbReference type="PANTHER" id="PTHR10856">
    <property type="entry name" value="CORONIN"/>
    <property type="match status" value="1"/>
</dbReference>